<dbReference type="AlphaFoldDB" id="C0QFW7"/>
<dbReference type="Gene3D" id="1.25.40.10">
    <property type="entry name" value="Tetratricopeptide repeat domain"/>
    <property type="match status" value="2"/>
</dbReference>
<proteinExistence type="predicted"/>
<dbReference type="KEGG" id="dat:HRM2_24410"/>
<protein>
    <recommendedName>
        <fullName evidence="3">Tetratricopeptide repeat protein</fullName>
    </recommendedName>
</protein>
<evidence type="ECO:0000313" key="1">
    <source>
        <dbReference type="EMBL" id="ACN15535.1"/>
    </source>
</evidence>
<sequence length="277" mass="30307">MNKPAVEDSTYTQYYTGARNAFSQGRLEEAVDYYTLARKRALKTARSDAIANSAVSLAACLIGLGQYDRARPLLTEACLELVRQGLPIADVLLLRAKADYLAGNLADAQGALYQLKTDKRSRPTAGHMIQADFIAGRIACDRQDWCAATAMIEKIQACPTLPTDKLLQARLASLKGHLAMGKSIHGTAARMFEQQVDLLRESRQFRALGPALARAADAHIADNQFDLGADRFYQAARMAEEWGDVNGARRLAQRALDAAVKADNPDIELLSRSILMP</sequence>
<gene>
    <name evidence="1" type="ordered locus">HRM2_24410</name>
</gene>
<keyword evidence="2" id="KW-1185">Reference proteome</keyword>
<dbReference type="HOGENOM" id="CLU_1003722_0_0_7"/>
<evidence type="ECO:0000313" key="2">
    <source>
        <dbReference type="Proteomes" id="UP000000442"/>
    </source>
</evidence>
<dbReference type="eggNOG" id="COG0457">
    <property type="taxonomic scope" value="Bacteria"/>
</dbReference>
<dbReference type="EMBL" id="CP001087">
    <property type="protein sequence ID" value="ACN15535.1"/>
    <property type="molecule type" value="Genomic_DNA"/>
</dbReference>
<dbReference type="STRING" id="177437.HRM2_24410"/>
<dbReference type="InterPro" id="IPR011990">
    <property type="entry name" value="TPR-like_helical_dom_sf"/>
</dbReference>
<reference evidence="1 2" key="1">
    <citation type="journal article" date="2009" name="Environ. Microbiol.">
        <title>Genome sequence of Desulfobacterium autotrophicum HRM2, a marine sulfate reducer oxidizing organic carbon completely to carbon dioxide.</title>
        <authorList>
            <person name="Strittmatter A.W."/>
            <person name="Liesegang H."/>
            <person name="Rabus R."/>
            <person name="Decker I."/>
            <person name="Amann J."/>
            <person name="Andres S."/>
            <person name="Henne A."/>
            <person name="Fricke W.F."/>
            <person name="Martinez-Arias R."/>
            <person name="Bartels D."/>
            <person name="Goesmann A."/>
            <person name="Krause L."/>
            <person name="Puehler A."/>
            <person name="Klenk H.P."/>
            <person name="Richter M."/>
            <person name="Schuler M."/>
            <person name="Gloeckner F.O."/>
            <person name="Meyerdierks A."/>
            <person name="Gottschalk G."/>
            <person name="Amann R."/>
        </authorList>
    </citation>
    <scope>NUCLEOTIDE SEQUENCE [LARGE SCALE GENOMIC DNA]</scope>
    <source>
        <strain evidence="2">ATCC 43914 / DSM 3382 / HRM2</strain>
    </source>
</reference>
<dbReference type="Proteomes" id="UP000000442">
    <property type="component" value="Chromosome"/>
</dbReference>
<name>C0QFW7_DESAH</name>
<accession>C0QFW7</accession>
<evidence type="ECO:0008006" key="3">
    <source>
        <dbReference type="Google" id="ProtNLM"/>
    </source>
</evidence>
<dbReference type="SUPFAM" id="SSF48452">
    <property type="entry name" value="TPR-like"/>
    <property type="match status" value="1"/>
</dbReference>
<organism evidence="1 2">
    <name type="scientific">Desulforapulum autotrophicum (strain ATCC 43914 / DSM 3382 / VKM B-1955 / HRM2)</name>
    <name type="common">Desulfobacterium autotrophicum</name>
    <dbReference type="NCBI Taxonomy" id="177437"/>
    <lineage>
        <taxon>Bacteria</taxon>
        <taxon>Pseudomonadati</taxon>
        <taxon>Thermodesulfobacteriota</taxon>
        <taxon>Desulfobacteria</taxon>
        <taxon>Desulfobacterales</taxon>
        <taxon>Desulfobacteraceae</taxon>
        <taxon>Desulforapulum</taxon>
    </lineage>
</organism>